<sequence length="438" mass="48382">MVPSASHARSYSDTVNYNAMNDDYPSVRAAPLNAQANLDVIQLASDLNCHGFNTNCRWSNTNEDELDWKVLISAPEAEPWINSLQRTHLPDASAAVLLSGDRNTWESGQLVSDLLPCIVSPLQLTATVWRSSSHRPSDQQQPNLHICSRNAHDDLSSLNCNLFPIQNGIPVTVNVPVPRDPTTPAQIVLLGDNFAGRHSGAIFVQDIVVDGDLVPDCTIKATFATLDSNKRRMQPKEPIALKNFHDTINSLVDIEELSAMQKISNVRQPYRSQFAASSAEDSLVASCLKLSCNLAEEDCDWLNDIFGWTISTGTDGFSNPLTGIMTRPAGINAYLVASYNDDSNDSIRQIISPLISIPPSVQPTYFCFFEYFALEGARFTMCTDKFFKGCFYSKTDIYKDGRHMQIHVVAENKGPNKGDIGFVPLRFTRDLAGNDPIC</sequence>
<protein>
    <submittedName>
        <fullName evidence="2">MAM domain-containing protein</fullName>
    </submittedName>
</protein>
<evidence type="ECO:0000313" key="2">
    <source>
        <dbReference type="WBParaSite" id="sdigi.contig40.g2639.t1"/>
    </source>
</evidence>
<proteinExistence type="predicted"/>
<dbReference type="Proteomes" id="UP000887581">
    <property type="component" value="Unplaced"/>
</dbReference>
<organism evidence="1 2">
    <name type="scientific">Setaria digitata</name>
    <dbReference type="NCBI Taxonomy" id="48799"/>
    <lineage>
        <taxon>Eukaryota</taxon>
        <taxon>Metazoa</taxon>
        <taxon>Ecdysozoa</taxon>
        <taxon>Nematoda</taxon>
        <taxon>Chromadorea</taxon>
        <taxon>Rhabditida</taxon>
        <taxon>Spirurina</taxon>
        <taxon>Spiruromorpha</taxon>
        <taxon>Filarioidea</taxon>
        <taxon>Setariidae</taxon>
        <taxon>Setaria</taxon>
    </lineage>
</organism>
<name>A0A915PZX9_9BILA</name>
<evidence type="ECO:0000313" key="1">
    <source>
        <dbReference type="Proteomes" id="UP000887581"/>
    </source>
</evidence>
<accession>A0A915PZX9</accession>
<reference evidence="2" key="1">
    <citation type="submission" date="2022-11" db="UniProtKB">
        <authorList>
            <consortium name="WormBaseParasite"/>
        </authorList>
    </citation>
    <scope>IDENTIFICATION</scope>
</reference>
<keyword evidence="1" id="KW-1185">Reference proteome</keyword>
<dbReference type="WBParaSite" id="sdigi.contig40.g2639.t1">
    <property type="protein sequence ID" value="sdigi.contig40.g2639.t1"/>
    <property type="gene ID" value="sdigi.contig40.g2639"/>
</dbReference>
<dbReference type="AlphaFoldDB" id="A0A915PZX9"/>